<accession>A0A1D2MAG2</accession>
<name>A0A1D2MAG2_ORCCI</name>
<dbReference type="EMBL" id="LJIJ01002269">
    <property type="protein sequence ID" value="ODM89963.1"/>
    <property type="molecule type" value="Genomic_DNA"/>
</dbReference>
<evidence type="ECO:0000313" key="3">
    <source>
        <dbReference type="Proteomes" id="UP000094527"/>
    </source>
</evidence>
<organism evidence="2 3">
    <name type="scientific">Orchesella cincta</name>
    <name type="common">Springtail</name>
    <name type="synonym">Podura cincta</name>
    <dbReference type="NCBI Taxonomy" id="48709"/>
    <lineage>
        <taxon>Eukaryota</taxon>
        <taxon>Metazoa</taxon>
        <taxon>Ecdysozoa</taxon>
        <taxon>Arthropoda</taxon>
        <taxon>Hexapoda</taxon>
        <taxon>Collembola</taxon>
        <taxon>Entomobryomorpha</taxon>
        <taxon>Entomobryoidea</taxon>
        <taxon>Orchesellidae</taxon>
        <taxon>Orchesellinae</taxon>
        <taxon>Orchesella</taxon>
    </lineage>
</organism>
<comment type="caution">
    <text evidence="2">The sequence shown here is derived from an EMBL/GenBank/DDBJ whole genome shotgun (WGS) entry which is preliminary data.</text>
</comment>
<reference evidence="2 3" key="1">
    <citation type="journal article" date="2016" name="Genome Biol. Evol.">
        <title>Gene Family Evolution Reflects Adaptation to Soil Environmental Stressors in the Genome of the Collembolan Orchesella cincta.</title>
        <authorList>
            <person name="Faddeeva-Vakhrusheva A."/>
            <person name="Derks M.F."/>
            <person name="Anvar S.Y."/>
            <person name="Agamennone V."/>
            <person name="Suring W."/>
            <person name="Smit S."/>
            <person name="van Straalen N.M."/>
            <person name="Roelofs D."/>
        </authorList>
    </citation>
    <scope>NUCLEOTIDE SEQUENCE [LARGE SCALE GENOMIC DNA]</scope>
    <source>
        <tissue evidence="2">Mixed pool</tissue>
    </source>
</reference>
<evidence type="ECO:0000256" key="1">
    <source>
        <dbReference type="SAM" id="SignalP"/>
    </source>
</evidence>
<keyword evidence="1" id="KW-0732">Signal</keyword>
<keyword evidence="3" id="KW-1185">Reference proteome</keyword>
<dbReference type="Proteomes" id="UP000094527">
    <property type="component" value="Unassembled WGS sequence"/>
</dbReference>
<protein>
    <submittedName>
        <fullName evidence="2">Zonadhesin</fullName>
    </submittedName>
</protein>
<evidence type="ECO:0000313" key="2">
    <source>
        <dbReference type="EMBL" id="ODM89963.1"/>
    </source>
</evidence>
<feature type="chain" id="PRO_5008903709" evidence="1">
    <location>
        <begin position="20"/>
        <end position="410"/>
    </location>
</feature>
<gene>
    <name evidence="2" type="ORF">Ocin01_16719</name>
</gene>
<proteinExistence type="predicted"/>
<sequence>MEFNRSVILFWAFLTSSYGAQEISFNHPNFGVWFDSYVSNSSRVHSNTVENLIPLVSKIATKFSTIMIQNLPTDNDGNRIVVYTPDLIPAAVATFNKFHRQPNQQPVELIMPFTLTYPGDGSVRTNFDMIQEFANEANEIYSGTVKRLIFRHQTLHEGFANVKAYLAYVSRTVDRYKYILGADVLLPNCGGYSKTLPSDLTTLLLYFKQIFFTYYPDLENSGPVATANYFSKMFEHCVEKVERESGSVPAGFRTVWYGTGSENDTQNSLDLVQYWGLMSELAIKLNKMAVLTEAFDTPSTFRPAKFRRQGWWRLVENQTYYNSSQYVFEDKWSVVQKSLNLVEDDPNQYTTVQPHLNTSIEQTTLQPETTTLSLDVNTVTTKATTNSSETSTILPETSTILPETTSGRIF</sequence>
<dbReference type="AlphaFoldDB" id="A0A1D2MAG2"/>
<feature type="signal peptide" evidence="1">
    <location>
        <begin position="1"/>
        <end position="19"/>
    </location>
</feature>